<evidence type="ECO:0000313" key="1">
    <source>
        <dbReference type="EMBL" id="QGG54065.1"/>
    </source>
</evidence>
<evidence type="ECO:0000313" key="3">
    <source>
        <dbReference type="Proteomes" id="UP000373269"/>
    </source>
</evidence>
<dbReference type="EMBL" id="CP045836">
    <property type="protein sequence ID" value="QGG54065.1"/>
    <property type="molecule type" value="Genomic_DNA"/>
</dbReference>
<dbReference type="EMBL" id="CP045836">
    <property type="protein sequence ID" value="QGG54119.1"/>
    <property type="molecule type" value="Genomic_DNA"/>
</dbReference>
<evidence type="ECO:0000313" key="2">
    <source>
        <dbReference type="EMBL" id="QGG54119.1"/>
    </source>
</evidence>
<reference evidence="1 3" key="1">
    <citation type="submission" date="2019-11" db="EMBL/GenBank/DDBJ databases">
        <title>Whole Genome Sequencing and Comparative Genomic Analyses of Lysinibacillus pakistanensis LZH-9, a Halotolerant Strain with Excellent COD Removal Capability.</title>
        <authorList>
            <person name="Zhou H."/>
        </authorList>
    </citation>
    <scope>NUCLEOTIDE SEQUENCE [LARGE SCALE GENOMIC DNA]</scope>
    <source>
        <strain evidence="1 3">LZH-9</strain>
        <plasmid evidence="1 3">unnamed</plasmid>
    </source>
</reference>
<evidence type="ECO:0008006" key="4">
    <source>
        <dbReference type="Google" id="ProtNLM"/>
    </source>
</evidence>
<accession>A0ABX6DGX2</accession>
<keyword evidence="3" id="KW-1185">Reference proteome</keyword>
<protein>
    <recommendedName>
        <fullName evidence="4">DUF2190 family protein</fullName>
    </recommendedName>
</protein>
<gene>
    <name evidence="1" type="ORF">GDS87_24405</name>
    <name evidence="2" type="ORF">GDS87_24680</name>
</gene>
<geneLocation type="plasmid" evidence="1 3">
    <name>unnamed</name>
</geneLocation>
<proteinExistence type="predicted"/>
<dbReference type="RefSeq" id="WP_139535920.1">
    <property type="nucleotide sequence ID" value="NZ_CP045836.1"/>
</dbReference>
<sequence length="139" mass="13974">MATLTHVSNDVQRAKAEVETISAAQTLTEADSGKVLILNAAAGATITLPALGSGLRFKFVVGAAFATTNWVVDSAEGDNINGILVVNGASVAASGEDQVDFVASAESIGDYIELVCDGSQWLLSGVGSAAGSITTTDPS</sequence>
<dbReference type="Proteomes" id="UP000373269">
    <property type="component" value="Plasmid unnamed"/>
</dbReference>
<keyword evidence="1" id="KW-0614">Plasmid</keyword>
<name>A0ABX6DGX2_9BACI</name>
<organism evidence="1 3">
    <name type="scientific">Lysinibacillus pakistanensis</name>
    <dbReference type="NCBI Taxonomy" id="759811"/>
    <lineage>
        <taxon>Bacteria</taxon>
        <taxon>Bacillati</taxon>
        <taxon>Bacillota</taxon>
        <taxon>Bacilli</taxon>
        <taxon>Bacillales</taxon>
        <taxon>Bacillaceae</taxon>
        <taxon>Lysinibacillus</taxon>
    </lineage>
</organism>